<dbReference type="SUPFAM" id="SSF51556">
    <property type="entry name" value="Metallo-dependent hydrolases"/>
    <property type="match status" value="1"/>
</dbReference>
<feature type="signal peptide" evidence="1">
    <location>
        <begin position="1"/>
        <end position="20"/>
    </location>
</feature>
<dbReference type="InterPro" id="IPR011059">
    <property type="entry name" value="Metal-dep_hydrolase_composite"/>
</dbReference>
<organism evidence="3 4">
    <name type="scientific">Massilia horti</name>
    <dbReference type="NCBI Taxonomy" id="2562153"/>
    <lineage>
        <taxon>Bacteria</taxon>
        <taxon>Pseudomonadati</taxon>
        <taxon>Pseudomonadota</taxon>
        <taxon>Betaproteobacteria</taxon>
        <taxon>Burkholderiales</taxon>
        <taxon>Oxalobacteraceae</taxon>
        <taxon>Telluria group</taxon>
        <taxon>Massilia</taxon>
    </lineage>
</organism>
<gene>
    <name evidence="3" type="ORF">E4O92_01110</name>
</gene>
<dbReference type="PANTHER" id="PTHR11647">
    <property type="entry name" value="HYDRANTOINASE/DIHYDROPYRIMIDINASE FAMILY MEMBER"/>
    <property type="match status" value="1"/>
</dbReference>
<keyword evidence="1" id="KW-0732">Signal</keyword>
<dbReference type="PANTHER" id="PTHR11647:SF1">
    <property type="entry name" value="COLLAPSIN RESPONSE MEDIATOR PROTEIN"/>
    <property type="match status" value="1"/>
</dbReference>
<dbReference type="InterPro" id="IPR050378">
    <property type="entry name" value="Metallo-dep_Hydrolases_sf"/>
</dbReference>
<sequence>MLIKASLLSALALVANVAPAASPPLYDLLIVNGQVVDGDGRTLDGVAIAIQGDRIVAVEPWLAQRASARRTIDARGMIVAPGFIDPHTHANAALTSPDADKRANLAWAFQGVSTVVVGNDGDGLSEAKRPGAAAGTNYAVLSGFGRIRRAVIGDVDRAATSAELTQMQQAVARDMCDGAFGFSTGLYYAPQSFAATDEVIALASVAAKMGGYYDTHLRVEGNSGIGVVGALDEALEITEKAGMPLHVSHIKALGPAAWGKAEAMIDRIEKARARGRQVTADQYPWDASGTRISSALLPRSAVDGGMEALRRRLADPAQAADIERAIEENITGRGGPDRLLVTGVVGNAGVTAGKTLAQLASESGTTPAKVAIEALRKGDANLASFNMSAENIKAFAYKDWVVTGSDGSTGHPRMYASFPKAWSDLVREGTMSIGRFIARSTGDTARVIGLEGRGFLRAGYAADIVIFNPERFKAVANYVNPTALSGGVQTLLVNGVPVIENGRYAGTLPGVRLKKVQKGTQCSAPPLV</sequence>
<evidence type="ECO:0000313" key="3">
    <source>
        <dbReference type="EMBL" id="TFW35782.1"/>
    </source>
</evidence>
<dbReference type="OrthoDB" id="9766983at2"/>
<dbReference type="Pfam" id="PF07969">
    <property type="entry name" value="Amidohydro_3"/>
    <property type="match status" value="1"/>
</dbReference>
<evidence type="ECO:0000313" key="4">
    <source>
        <dbReference type="Proteomes" id="UP000297258"/>
    </source>
</evidence>
<dbReference type="Gene3D" id="3.20.20.140">
    <property type="entry name" value="Metal-dependent hydrolases"/>
    <property type="match status" value="2"/>
</dbReference>
<dbReference type="InterPro" id="IPR032466">
    <property type="entry name" value="Metal_Hydrolase"/>
</dbReference>
<evidence type="ECO:0000256" key="1">
    <source>
        <dbReference type="SAM" id="SignalP"/>
    </source>
</evidence>
<dbReference type="Proteomes" id="UP000297258">
    <property type="component" value="Unassembled WGS sequence"/>
</dbReference>
<dbReference type="InterPro" id="IPR013108">
    <property type="entry name" value="Amidohydro_3"/>
</dbReference>
<proteinExistence type="predicted"/>
<dbReference type="EMBL" id="SPUM01000007">
    <property type="protein sequence ID" value="TFW35782.1"/>
    <property type="molecule type" value="Genomic_DNA"/>
</dbReference>
<protein>
    <submittedName>
        <fullName evidence="3">D-aminoacylase</fullName>
    </submittedName>
</protein>
<dbReference type="RefSeq" id="WP_135187900.1">
    <property type="nucleotide sequence ID" value="NZ_SPUM01000007.1"/>
</dbReference>
<dbReference type="GO" id="GO:0016810">
    <property type="term" value="F:hydrolase activity, acting on carbon-nitrogen (but not peptide) bonds"/>
    <property type="evidence" value="ECO:0007669"/>
    <property type="project" value="InterPro"/>
</dbReference>
<feature type="chain" id="PRO_5021387172" evidence="1">
    <location>
        <begin position="21"/>
        <end position="528"/>
    </location>
</feature>
<name>A0A4Y9T5E7_9BURK</name>
<feature type="domain" description="Amidohydrolase 3" evidence="2">
    <location>
        <begin position="70"/>
        <end position="498"/>
    </location>
</feature>
<evidence type="ECO:0000259" key="2">
    <source>
        <dbReference type="Pfam" id="PF07969"/>
    </source>
</evidence>
<dbReference type="SUPFAM" id="SSF51338">
    <property type="entry name" value="Composite domain of metallo-dependent hydrolases"/>
    <property type="match status" value="1"/>
</dbReference>
<comment type="caution">
    <text evidence="3">The sequence shown here is derived from an EMBL/GenBank/DDBJ whole genome shotgun (WGS) entry which is preliminary data.</text>
</comment>
<keyword evidence="4" id="KW-1185">Reference proteome</keyword>
<reference evidence="3 4" key="1">
    <citation type="submission" date="2019-03" db="EMBL/GenBank/DDBJ databases">
        <title>Draft genome of Massilia hortus sp. nov., a novel bacterial species of the Oxalobacteraceae family.</title>
        <authorList>
            <person name="Peta V."/>
            <person name="Raths R."/>
            <person name="Bucking H."/>
        </authorList>
    </citation>
    <scope>NUCLEOTIDE SEQUENCE [LARGE SCALE GENOMIC DNA]</scope>
    <source>
        <strain evidence="3 4">ONC3</strain>
    </source>
</reference>
<dbReference type="AlphaFoldDB" id="A0A4Y9T5E7"/>
<accession>A0A4Y9T5E7</accession>